<comment type="cofactor">
    <cofactor evidence="1">
        <name>Mn(2+)</name>
        <dbReference type="ChEBI" id="CHEBI:29035"/>
    </cofactor>
</comment>
<proteinExistence type="predicted"/>
<comment type="subcellular location">
    <subcellularLocation>
        <location evidence="3">Cytoplasm</location>
    </subcellularLocation>
</comment>
<dbReference type="Proteomes" id="UP001162060">
    <property type="component" value="Unassembled WGS sequence"/>
</dbReference>
<feature type="compositionally biased region" description="Basic residues" evidence="8">
    <location>
        <begin position="1"/>
        <end position="18"/>
    </location>
</feature>
<comment type="cofactor">
    <cofactor evidence="2">
        <name>Mg(2+)</name>
        <dbReference type="ChEBI" id="CHEBI:18420"/>
    </cofactor>
</comment>
<evidence type="ECO:0000256" key="3">
    <source>
        <dbReference type="ARBA" id="ARBA00004496"/>
    </source>
</evidence>
<evidence type="ECO:0000256" key="4">
    <source>
        <dbReference type="ARBA" id="ARBA00022490"/>
    </source>
</evidence>
<accession>A0AAV1VHS1</accession>
<dbReference type="PANTHER" id="PTHR12271">
    <property type="entry name" value="POLY A POLYMERASE CID PAP -RELATED"/>
    <property type="match status" value="1"/>
</dbReference>
<dbReference type="Gene3D" id="1.10.1410.10">
    <property type="match status" value="1"/>
</dbReference>
<dbReference type="CDD" id="cd05402">
    <property type="entry name" value="NT_PAP_TUTase"/>
    <property type="match status" value="1"/>
</dbReference>
<keyword evidence="6" id="KW-0479">Metal-binding</keyword>
<dbReference type="AlphaFoldDB" id="A0AAV1VHS1"/>
<evidence type="ECO:0000256" key="6">
    <source>
        <dbReference type="ARBA" id="ARBA00022723"/>
    </source>
</evidence>
<evidence type="ECO:0000259" key="10">
    <source>
        <dbReference type="Pfam" id="PF22600"/>
    </source>
</evidence>
<dbReference type="InterPro" id="IPR002058">
    <property type="entry name" value="PAP_assoc"/>
</dbReference>
<dbReference type="GO" id="GO:0016779">
    <property type="term" value="F:nucleotidyltransferase activity"/>
    <property type="evidence" value="ECO:0007669"/>
    <property type="project" value="TreeGrafter"/>
</dbReference>
<evidence type="ECO:0000256" key="2">
    <source>
        <dbReference type="ARBA" id="ARBA00001946"/>
    </source>
</evidence>
<keyword evidence="7" id="KW-0460">Magnesium</keyword>
<evidence type="ECO:0008006" key="13">
    <source>
        <dbReference type="Google" id="ProtNLM"/>
    </source>
</evidence>
<dbReference type="InterPro" id="IPR043519">
    <property type="entry name" value="NT_sf"/>
</dbReference>
<dbReference type="SUPFAM" id="SSF81631">
    <property type="entry name" value="PAP/OAS1 substrate-binding domain"/>
    <property type="match status" value="1"/>
</dbReference>
<feature type="domain" description="PAP-associated" evidence="9">
    <location>
        <begin position="476"/>
        <end position="525"/>
    </location>
</feature>
<dbReference type="GO" id="GO:0005737">
    <property type="term" value="C:cytoplasm"/>
    <property type="evidence" value="ECO:0007669"/>
    <property type="project" value="UniProtKB-SubCell"/>
</dbReference>
<gene>
    <name evidence="11" type="ORF">PM001_LOCUS30223</name>
</gene>
<dbReference type="Pfam" id="PF22600">
    <property type="entry name" value="MTPAP-like_central"/>
    <property type="match status" value="1"/>
</dbReference>
<dbReference type="GO" id="GO:0046872">
    <property type="term" value="F:metal ion binding"/>
    <property type="evidence" value="ECO:0007669"/>
    <property type="project" value="UniProtKB-KW"/>
</dbReference>
<evidence type="ECO:0000256" key="5">
    <source>
        <dbReference type="ARBA" id="ARBA00022679"/>
    </source>
</evidence>
<evidence type="ECO:0000256" key="7">
    <source>
        <dbReference type="ARBA" id="ARBA00022842"/>
    </source>
</evidence>
<dbReference type="SUPFAM" id="SSF81301">
    <property type="entry name" value="Nucleotidyltransferase"/>
    <property type="match status" value="1"/>
</dbReference>
<dbReference type="GO" id="GO:0031123">
    <property type="term" value="P:RNA 3'-end processing"/>
    <property type="evidence" value="ECO:0007669"/>
    <property type="project" value="TreeGrafter"/>
</dbReference>
<name>A0AAV1VHS1_9STRA</name>
<reference evidence="11" key="1">
    <citation type="submission" date="2024-01" db="EMBL/GenBank/DDBJ databases">
        <authorList>
            <person name="Webb A."/>
        </authorList>
    </citation>
    <scope>NUCLEOTIDE SEQUENCE</scope>
    <source>
        <strain evidence="11">Pm1</strain>
    </source>
</reference>
<dbReference type="PANTHER" id="PTHR12271:SF40">
    <property type="entry name" value="POLY(A) RNA POLYMERASE GLD2"/>
    <property type="match status" value="1"/>
</dbReference>
<keyword evidence="5" id="KW-0808">Transferase</keyword>
<dbReference type="Gene3D" id="3.30.460.10">
    <property type="entry name" value="Beta Polymerase, domain 2"/>
    <property type="match status" value="1"/>
</dbReference>
<keyword evidence="4" id="KW-0963">Cytoplasm</keyword>
<comment type="caution">
    <text evidence="11">The sequence shown here is derived from an EMBL/GenBank/DDBJ whole genome shotgun (WGS) entry which is preliminary data.</text>
</comment>
<evidence type="ECO:0000313" key="11">
    <source>
        <dbReference type="EMBL" id="CAK7945073.1"/>
    </source>
</evidence>
<dbReference type="EMBL" id="CAKLBY020000312">
    <property type="protein sequence ID" value="CAK7945073.1"/>
    <property type="molecule type" value="Genomic_DNA"/>
</dbReference>
<evidence type="ECO:0000256" key="8">
    <source>
        <dbReference type="SAM" id="MobiDB-lite"/>
    </source>
</evidence>
<dbReference type="Pfam" id="PF03828">
    <property type="entry name" value="PAP_assoc"/>
    <property type="match status" value="1"/>
</dbReference>
<sequence>MTAPPRKRQKSRGRRKSKTERLARSTDVAVSSENLLQLLQGSSSHEWDAAQSLAQQMGTLEARATVVRVLLQEREAPRAAAHYAKRLNLRDEELVSAVTSSGAVSPLLLAQFFVELEEETLATSKRLDRFVWPWMLQSVEKKEHKMAVKAAVHLMLHPTASDDVKMHDKRERGRRLQRALVTQCLRTGKLLHLVPMHAKAFADQMDVHFAASAGNDEENQCLRVDQDNEKELQIRQRLAWRVQECLCLMWPDARVEVFGSSVTGLLPNPDEANQKPADVDLCALLPSAPQFRQETADLVTEVKDHLSLYLLHDITDGMEGSVSAVRGARIPIVRFRDPSTALPCDLCVNNVPALWNTRLIRWLMYGGADTRSSERRRQLQHVRQLCRWLRKWRQTKARVIGSAVSSYGLTLLALYYLQRVSVLPVLDCSSHVVEDGSSLRALSGNDIDKRLEAVDKRFVGTGESENKVYDWLALRCGFFCFYTCHFDYEHTVVSLRTVDVMTKTHKGWSRQNDVRLCLEDPVETERDLGLLCSRRALGRLRCAFAHACVVLSNGDDTKEGGTVLQAAQQGMEVNLLASWAYEEENACEAEDVKKAASSKTLV</sequence>
<evidence type="ECO:0000256" key="1">
    <source>
        <dbReference type="ARBA" id="ARBA00001936"/>
    </source>
</evidence>
<evidence type="ECO:0000259" key="9">
    <source>
        <dbReference type="Pfam" id="PF03828"/>
    </source>
</evidence>
<dbReference type="InterPro" id="IPR054708">
    <property type="entry name" value="MTPAP-like_central"/>
</dbReference>
<protein>
    <recommendedName>
        <fullName evidence="13">PAP-associated domain-containing protein</fullName>
    </recommendedName>
</protein>
<evidence type="ECO:0000313" key="12">
    <source>
        <dbReference type="Proteomes" id="UP001162060"/>
    </source>
</evidence>
<feature type="region of interest" description="Disordered" evidence="8">
    <location>
        <begin position="1"/>
        <end position="24"/>
    </location>
</feature>
<feature type="domain" description="Poly(A) RNA polymerase mitochondrial-like central palm" evidence="10">
    <location>
        <begin position="226"/>
        <end position="361"/>
    </location>
</feature>
<organism evidence="11 12">
    <name type="scientific">Peronospora matthiolae</name>
    <dbReference type="NCBI Taxonomy" id="2874970"/>
    <lineage>
        <taxon>Eukaryota</taxon>
        <taxon>Sar</taxon>
        <taxon>Stramenopiles</taxon>
        <taxon>Oomycota</taxon>
        <taxon>Peronosporomycetes</taxon>
        <taxon>Peronosporales</taxon>
        <taxon>Peronosporaceae</taxon>
        <taxon>Peronospora</taxon>
    </lineage>
</organism>